<evidence type="ECO:0000313" key="10">
    <source>
        <dbReference type="Proteomes" id="UP000290900"/>
    </source>
</evidence>
<dbReference type="GO" id="GO:0030479">
    <property type="term" value="C:actin cortical patch"/>
    <property type="evidence" value="ECO:0007669"/>
    <property type="project" value="TreeGrafter"/>
</dbReference>
<accession>A0A448YQ20</accession>
<dbReference type="PROSITE" id="PS50945">
    <property type="entry name" value="I_LWEQ"/>
    <property type="match status" value="1"/>
</dbReference>
<dbReference type="InParanoid" id="A0A448YQ20"/>
<dbReference type="InterPro" id="IPR030224">
    <property type="entry name" value="Sla2_fam"/>
</dbReference>
<dbReference type="GO" id="GO:0051015">
    <property type="term" value="F:actin filament binding"/>
    <property type="evidence" value="ECO:0007669"/>
    <property type="project" value="TreeGrafter"/>
</dbReference>
<evidence type="ECO:0000256" key="5">
    <source>
        <dbReference type="SAM" id="Coils"/>
    </source>
</evidence>
<dbReference type="PANTHER" id="PTHR10407:SF15">
    <property type="entry name" value="HUNTINGTIN INTERACTING PROTEIN 1"/>
    <property type="match status" value="1"/>
</dbReference>
<dbReference type="GO" id="GO:0035615">
    <property type="term" value="F:clathrin adaptor activity"/>
    <property type="evidence" value="ECO:0007669"/>
    <property type="project" value="TreeGrafter"/>
</dbReference>
<keyword evidence="5" id="KW-0175">Coiled coil</keyword>
<evidence type="ECO:0000256" key="1">
    <source>
        <dbReference type="ARBA" id="ARBA00004496"/>
    </source>
</evidence>
<dbReference type="SMART" id="SM00307">
    <property type="entry name" value="ILWEQ"/>
    <property type="match status" value="1"/>
</dbReference>
<dbReference type="FunCoup" id="A0A448YQ20">
    <property type="interactions" value="276"/>
</dbReference>
<feature type="region of interest" description="Disordered" evidence="6">
    <location>
        <begin position="257"/>
        <end position="318"/>
    </location>
</feature>
<protein>
    <submittedName>
        <fullName evidence="9">DEKNAAC104276</fullName>
    </submittedName>
</protein>
<keyword evidence="10" id="KW-1185">Reference proteome</keyword>
<dbReference type="InterPro" id="IPR035964">
    <property type="entry name" value="I/LWEQ_dom_sf"/>
</dbReference>
<keyword evidence="3" id="KW-0963">Cytoplasm</keyword>
<feature type="coiled-coil region" evidence="5">
    <location>
        <begin position="410"/>
        <end position="602"/>
    </location>
</feature>
<dbReference type="InterPro" id="IPR002558">
    <property type="entry name" value="ILWEQ_dom"/>
</dbReference>
<dbReference type="GO" id="GO:0006897">
    <property type="term" value="P:endocytosis"/>
    <property type="evidence" value="ECO:0007669"/>
    <property type="project" value="InterPro"/>
</dbReference>
<organism evidence="9 10">
    <name type="scientific">Brettanomyces naardenensis</name>
    <name type="common">Yeast</name>
    <dbReference type="NCBI Taxonomy" id="13370"/>
    <lineage>
        <taxon>Eukaryota</taxon>
        <taxon>Fungi</taxon>
        <taxon>Dikarya</taxon>
        <taxon>Ascomycota</taxon>
        <taxon>Saccharomycotina</taxon>
        <taxon>Pichiomycetes</taxon>
        <taxon>Pichiales</taxon>
        <taxon>Pichiaceae</taxon>
        <taxon>Brettanomyces</taxon>
    </lineage>
</organism>
<dbReference type="Proteomes" id="UP000290900">
    <property type="component" value="Unassembled WGS sequence"/>
</dbReference>
<evidence type="ECO:0000256" key="2">
    <source>
        <dbReference type="ARBA" id="ARBA00010135"/>
    </source>
</evidence>
<dbReference type="AlphaFoldDB" id="A0A448YQ20"/>
<comment type="subcellular location">
    <subcellularLocation>
        <location evidence="1">Cytoplasm</location>
    </subcellularLocation>
</comment>
<dbReference type="Gene3D" id="1.20.1410.10">
    <property type="entry name" value="I/LWEQ domain"/>
    <property type="match status" value="1"/>
</dbReference>
<dbReference type="Gene3D" id="1.25.40.90">
    <property type="match status" value="1"/>
</dbReference>
<dbReference type="PROSITE" id="PS50942">
    <property type="entry name" value="ENTH"/>
    <property type="match status" value="1"/>
</dbReference>
<dbReference type="GO" id="GO:0032051">
    <property type="term" value="F:clathrin light chain binding"/>
    <property type="evidence" value="ECO:0007669"/>
    <property type="project" value="TreeGrafter"/>
</dbReference>
<evidence type="ECO:0000256" key="3">
    <source>
        <dbReference type="ARBA" id="ARBA00022490"/>
    </source>
</evidence>
<feature type="compositionally biased region" description="Basic and acidic residues" evidence="6">
    <location>
        <begin position="271"/>
        <end position="281"/>
    </location>
</feature>
<name>A0A448YQ20_BRENA</name>
<dbReference type="GO" id="GO:0043325">
    <property type="term" value="F:phosphatidylinositol-3,4-bisphosphate binding"/>
    <property type="evidence" value="ECO:0007669"/>
    <property type="project" value="TreeGrafter"/>
</dbReference>
<gene>
    <name evidence="9" type="ORF">BRENAR_LOCUS3669</name>
</gene>
<feature type="compositionally biased region" description="Polar residues" evidence="6">
    <location>
        <begin position="282"/>
        <end position="298"/>
    </location>
</feature>
<proteinExistence type="inferred from homology"/>
<sequence length="1031" mass="115472">MFGLSRIGTDISTSVKKACSSAETAPKRKHVRACILYTWDSKSSRPFWESIKLLPIQDNEIQVFKALITMHKVCQEGHPSALVGGYRNIPWIESLGRYRGNESPYGRLIHAYAAYLVQKLRFHHDHRGFNGTFEYKEYVSLTAVSDPNEGYQNILDLEDLQDSLDDFGKLVLAAATHNHGNECMVSALVPQIAESYGIYKFQVSMLRAMYRSSDAPEALEPLKERFLGQYHRLYDFYADCSAIRYLTSLITIPRLPFEPPNLTAADDEDGPDARNLERSSNDNESSTASPQISTQPTGAVSDAFAQQQRQYEQEQQRLAQQEEAQRLAQQQQLDQQQQYFANQQRQQEEAQKSAQQQLMLDQAQRQAQGRVAELERDLLALRGQHDQDQLMLQSYDQKVQALEGELGNTSASAQQQIASKDEQLQSLQEQVAYWKNKYESLARLYSQLRTEHLNLLAKFKKVQQKAASAQEAIEKREKLEREMKAKNIELADLIKERDRARLQLDRARGGQKDELERLQLEKKDLEDQLASTQRVQSANMASVFEQHNRELEDMRKKLETTGINPSQLNSLQDKLNEKELELEAMQQTMDDTVRDLAEQQKENDSKLDQSLSRLSTLVDAILRSGMKRIQDSVFLLDSPMEAGNQNASPSYISTLIEKCSNCATDFANSFNGYLIDGPKGDVVAVIDTITNFATAVSDIMLSTKGLTRLTQSDDFQDDLVDTARDVAEMAEVFLDGLTKENTGSMTIDQLTERVINGNLDVQEVLQTLLQLVESLVAPGSKVDLDKLKGELSDVVDREMANATASIDAASQHLNELLAKDASASITSIDAEVNRSILGSALAIIESIKLLLSASIASQQEIVSKGKGSHSSNSFYKKNNRWTEGLISAAKAIAYSTNVLIQTADGVLQGKNSNEELIVASREVAASTAQLVAAARVKSDLMSKTEDTLEAASKKVNLACKQLVAKVNELISSKTELDEVDYSKLSVHENKTAEMEQQVEILKLEKALDVARMRLGEIRKFSYRDDDDDESQ</sequence>
<evidence type="ECO:0000259" key="8">
    <source>
        <dbReference type="PROSITE" id="PS50945"/>
    </source>
</evidence>
<feature type="domain" description="I/LWEQ" evidence="8">
    <location>
        <begin position="783"/>
        <end position="1025"/>
    </location>
</feature>
<comment type="similarity">
    <text evidence="2">Belongs to the SLA2 family.</text>
</comment>
<dbReference type="SMART" id="SM00273">
    <property type="entry name" value="ENTH"/>
    <property type="match status" value="1"/>
</dbReference>
<dbReference type="Pfam" id="PF07651">
    <property type="entry name" value="ANTH"/>
    <property type="match status" value="1"/>
</dbReference>
<dbReference type="CDD" id="cd17007">
    <property type="entry name" value="ANTH_N_Sla2p"/>
    <property type="match status" value="1"/>
</dbReference>
<dbReference type="EMBL" id="CAACVR010000034">
    <property type="protein sequence ID" value="VEU22938.1"/>
    <property type="molecule type" value="Genomic_DNA"/>
</dbReference>
<dbReference type="STRING" id="13370.A0A448YQ20"/>
<dbReference type="GO" id="GO:0007015">
    <property type="term" value="P:actin filament organization"/>
    <property type="evidence" value="ECO:0007669"/>
    <property type="project" value="TreeGrafter"/>
</dbReference>
<evidence type="ECO:0000259" key="7">
    <source>
        <dbReference type="PROSITE" id="PS50942"/>
    </source>
</evidence>
<dbReference type="GO" id="GO:0048268">
    <property type="term" value="P:clathrin coat assembly"/>
    <property type="evidence" value="ECO:0007669"/>
    <property type="project" value="TreeGrafter"/>
</dbReference>
<dbReference type="GO" id="GO:0080025">
    <property type="term" value="F:phosphatidylinositol-3,5-bisphosphate binding"/>
    <property type="evidence" value="ECO:0007669"/>
    <property type="project" value="TreeGrafter"/>
</dbReference>
<dbReference type="InterPro" id="IPR008942">
    <property type="entry name" value="ENTH_VHS"/>
</dbReference>
<dbReference type="PANTHER" id="PTHR10407">
    <property type="entry name" value="HUNTINGTIN INTERACTING PROTEIN 1"/>
    <property type="match status" value="1"/>
</dbReference>
<evidence type="ECO:0000256" key="4">
    <source>
        <dbReference type="ARBA" id="ARBA00023203"/>
    </source>
</evidence>
<dbReference type="GO" id="GO:0030136">
    <property type="term" value="C:clathrin-coated vesicle"/>
    <property type="evidence" value="ECO:0007669"/>
    <property type="project" value="TreeGrafter"/>
</dbReference>
<dbReference type="InterPro" id="IPR011417">
    <property type="entry name" value="ANTH_dom"/>
</dbReference>
<dbReference type="InterPro" id="IPR013809">
    <property type="entry name" value="ENTH"/>
</dbReference>
<dbReference type="SUPFAM" id="SSF48464">
    <property type="entry name" value="ENTH/VHS domain"/>
    <property type="match status" value="1"/>
</dbReference>
<dbReference type="Pfam" id="PF01608">
    <property type="entry name" value="I_LWEQ"/>
    <property type="match status" value="1"/>
</dbReference>
<dbReference type="OrthoDB" id="10262320at2759"/>
<reference evidence="9 10" key="1">
    <citation type="submission" date="2018-12" db="EMBL/GenBank/DDBJ databases">
        <authorList>
            <person name="Tiukova I."/>
            <person name="Dainat J."/>
        </authorList>
    </citation>
    <scope>NUCLEOTIDE SEQUENCE [LARGE SCALE GENOMIC DNA]</scope>
</reference>
<keyword evidence="4" id="KW-0009">Actin-binding</keyword>
<feature type="domain" description="ENTH" evidence="7">
    <location>
        <begin position="3"/>
        <end position="130"/>
    </location>
</feature>
<evidence type="ECO:0000313" key="9">
    <source>
        <dbReference type="EMBL" id="VEU22938.1"/>
    </source>
</evidence>
<evidence type="ECO:0000256" key="6">
    <source>
        <dbReference type="SAM" id="MobiDB-lite"/>
    </source>
</evidence>
<dbReference type="SUPFAM" id="SSF109885">
    <property type="entry name" value="I/LWEQ domain"/>
    <property type="match status" value="1"/>
</dbReference>